<gene>
    <name evidence="4" type="ORF">BISU_0517</name>
</gene>
<accession>A0A087E9Q9</accession>
<dbReference type="PANTHER" id="PTHR33392">
    <property type="entry name" value="POLYISOPRENYL-TEICHOIC ACID--PEPTIDOGLYCAN TEICHOIC ACID TRANSFERASE TAGU"/>
    <property type="match status" value="1"/>
</dbReference>
<feature type="transmembrane region" description="Helical" evidence="2">
    <location>
        <begin position="20"/>
        <end position="42"/>
    </location>
</feature>
<name>A0A087E9Q9_9BIFI</name>
<comment type="caution">
    <text evidence="4">The sequence shown here is derived from an EMBL/GenBank/DDBJ whole genome shotgun (WGS) entry which is preliminary data.</text>
</comment>
<dbReference type="AlphaFoldDB" id="A0A087E9Q9"/>
<protein>
    <submittedName>
        <fullName evidence="4">Transcriptional regulator</fullName>
    </submittedName>
</protein>
<dbReference type="eggNOG" id="COG1316">
    <property type="taxonomic scope" value="Bacteria"/>
</dbReference>
<evidence type="ECO:0000313" key="4">
    <source>
        <dbReference type="EMBL" id="KFJ04510.1"/>
    </source>
</evidence>
<dbReference type="Gene3D" id="3.40.630.190">
    <property type="entry name" value="LCP protein"/>
    <property type="match status" value="1"/>
</dbReference>
<dbReference type="EMBL" id="JGZR01000003">
    <property type="protein sequence ID" value="KFJ04510.1"/>
    <property type="molecule type" value="Genomic_DNA"/>
</dbReference>
<comment type="similarity">
    <text evidence="1">Belongs to the LytR/CpsA/Psr (LCP) family.</text>
</comment>
<evidence type="ECO:0000256" key="2">
    <source>
        <dbReference type="SAM" id="Phobius"/>
    </source>
</evidence>
<sequence>MGSAQADVVRTRPHRGLRRLFIALAIIVALLILALFGTWNWVDRQLNKSDWVTNHADTTGETWLILGSDKRDGTTGDDGTVGFRTDTILVLTKPKSGPSSLISIPRDSLVNVGEDYMKINAVAQAAGQKALVSQVEDITAQHVDHVALIQFGGLKGIVDALGGVRLCYDQTVNDVDSGLNWQSGCHVADGSTALAFSRMRYSDPQGDFGRASRQRQVIGAIISKAANRSTLTNLGKLNKVATAALKSITVDQSASPYTLLQMALAFRSATGAKGINGSVYWSDPDYYVDGVGSSVLLDDAKNHALFNELAQGTHAPGTVGTLAETFQQ</sequence>
<dbReference type="Proteomes" id="UP000029055">
    <property type="component" value="Unassembled WGS sequence"/>
</dbReference>
<dbReference type="STRING" id="77635.BISU_0517"/>
<keyword evidence="2" id="KW-1133">Transmembrane helix</keyword>
<evidence type="ECO:0000259" key="3">
    <source>
        <dbReference type="Pfam" id="PF03816"/>
    </source>
</evidence>
<keyword evidence="5" id="KW-1185">Reference proteome</keyword>
<feature type="domain" description="Cell envelope-related transcriptional attenuator" evidence="3">
    <location>
        <begin position="84"/>
        <end position="226"/>
    </location>
</feature>
<evidence type="ECO:0000256" key="1">
    <source>
        <dbReference type="ARBA" id="ARBA00006068"/>
    </source>
</evidence>
<dbReference type="InterPro" id="IPR050922">
    <property type="entry name" value="LytR/CpsA/Psr_CW_biosynth"/>
</dbReference>
<dbReference type="Pfam" id="PF03816">
    <property type="entry name" value="LytR_cpsA_psr"/>
    <property type="match status" value="1"/>
</dbReference>
<dbReference type="NCBIfam" id="TIGR00350">
    <property type="entry name" value="lytR_cpsA_psr"/>
    <property type="match status" value="1"/>
</dbReference>
<proteinExistence type="inferred from homology"/>
<organism evidence="4 5">
    <name type="scientific">Bifidobacterium subtile</name>
    <dbReference type="NCBI Taxonomy" id="77635"/>
    <lineage>
        <taxon>Bacteria</taxon>
        <taxon>Bacillati</taxon>
        <taxon>Actinomycetota</taxon>
        <taxon>Actinomycetes</taxon>
        <taxon>Bifidobacteriales</taxon>
        <taxon>Bifidobacteriaceae</taxon>
        <taxon>Bifidobacterium</taxon>
    </lineage>
</organism>
<evidence type="ECO:0000313" key="5">
    <source>
        <dbReference type="Proteomes" id="UP000029055"/>
    </source>
</evidence>
<dbReference type="PANTHER" id="PTHR33392:SF6">
    <property type="entry name" value="POLYISOPRENYL-TEICHOIC ACID--PEPTIDOGLYCAN TEICHOIC ACID TRANSFERASE TAGU"/>
    <property type="match status" value="1"/>
</dbReference>
<dbReference type="RefSeq" id="WP_226839079.1">
    <property type="nucleotide sequence ID" value="NZ_JAZHTW010000002.1"/>
</dbReference>
<reference evidence="4 5" key="1">
    <citation type="submission" date="2014-03" db="EMBL/GenBank/DDBJ databases">
        <title>Genomics of Bifidobacteria.</title>
        <authorList>
            <person name="Ventura M."/>
            <person name="Milani C."/>
            <person name="Lugli G.A."/>
        </authorList>
    </citation>
    <scope>NUCLEOTIDE SEQUENCE [LARGE SCALE GENOMIC DNA]</scope>
    <source>
        <strain evidence="4 5">LMG 11597</strain>
    </source>
</reference>
<dbReference type="InterPro" id="IPR004474">
    <property type="entry name" value="LytR_CpsA_psr"/>
</dbReference>
<keyword evidence="2" id="KW-0472">Membrane</keyword>
<keyword evidence="2" id="KW-0812">Transmembrane</keyword>